<dbReference type="PANTHER" id="PTHR35690">
    <property type="entry name" value="OS01G0363500 PROTEIN"/>
    <property type="match status" value="1"/>
</dbReference>
<gene>
    <name evidence="1" type="ORF">H1P_560030</name>
</gene>
<evidence type="ECO:0000313" key="2">
    <source>
        <dbReference type="Proteomes" id="UP000320055"/>
    </source>
</evidence>
<name>A0A563W0V6_9CYAN</name>
<dbReference type="OrthoDB" id="463191at2"/>
<keyword evidence="2" id="KW-1185">Reference proteome</keyword>
<dbReference type="Proteomes" id="UP000320055">
    <property type="component" value="Unassembled WGS sequence"/>
</dbReference>
<organism evidence="1 2">
    <name type="scientific">Hyella patelloides LEGE 07179</name>
    <dbReference type="NCBI Taxonomy" id="945734"/>
    <lineage>
        <taxon>Bacteria</taxon>
        <taxon>Bacillati</taxon>
        <taxon>Cyanobacteriota</taxon>
        <taxon>Cyanophyceae</taxon>
        <taxon>Pleurocapsales</taxon>
        <taxon>Hyellaceae</taxon>
        <taxon>Hyella</taxon>
    </lineage>
</organism>
<reference evidence="1 2" key="1">
    <citation type="submission" date="2019-01" db="EMBL/GenBank/DDBJ databases">
        <authorList>
            <person name="Brito A."/>
        </authorList>
    </citation>
    <scope>NUCLEOTIDE SEQUENCE [LARGE SCALE GENOMIC DNA]</scope>
    <source>
        <strain evidence="1">1</strain>
    </source>
</reference>
<protein>
    <recommendedName>
        <fullName evidence="3">Plastid lipid-associated protein/fibrillin conserved domain-containing protein</fullName>
    </recommendedName>
</protein>
<dbReference type="AlphaFoldDB" id="A0A563W0V6"/>
<proteinExistence type="predicted"/>
<evidence type="ECO:0008006" key="3">
    <source>
        <dbReference type="Google" id="ProtNLM"/>
    </source>
</evidence>
<dbReference type="RefSeq" id="WP_144866839.1">
    <property type="nucleotide sequence ID" value="NZ_LR213815.1"/>
</dbReference>
<evidence type="ECO:0000313" key="1">
    <source>
        <dbReference type="EMBL" id="VEP17173.1"/>
    </source>
</evidence>
<dbReference type="EMBL" id="CAACVJ010000512">
    <property type="protein sequence ID" value="VEP17173.1"/>
    <property type="molecule type" value="Genomic_DNA"/>
</dbReference>
<dbReference type="PANTHER" id="PTHR35690:SF1">
    <property type="entry name" value="OS01G0363500 PROTEIN"/>
    <property type="match status" value="1"/>
</dbReference>
<sequence length="195" mass="21912">MTSQQVLQEAALSALEKTNLKSPDEVVTALLAAEKEAKKQKFSYSFEQLIGTWRLCFITGTKKTRKRAGIVLGAGKYLPQFLKITITYKTIEDSEPNQGRVENCVDLKFFQLSLTGPIKFLTPQNILAFDFTKMQIKLLGLTIYNGYIRAGKAKEASFYSDSIKKQAFFTYFQIQEMAIAARGRGGGLALWTRVN</sequence>
<accession>A0A563W0V6</accession>